<comment type="catalytic activity">
    <reaction evidence="5">
        <text>uridine(54) in tRNA + S-adenosyl-L-methionine = 5-methyluridine(54) in tRNA + S-adenosyl-L-homocysteine + H(+)</text>
        <dbReference type="Rhea" id="RHEA:42712"/>
        <dbReference type="Rhea" id="RHEA-COMP:10167"/>
        <dbReference type="Rhea" id="RHEA-COMP:10193"/>
        <dbReference type="ChEBI" id="CHEBI:15378"/>
        <dbReference type="ChEBI" id="CHEBI:57856"/>
        <dbReference type="ChEBI" id="CHEBI:59789"/>
        <dbReference type="ChEBI" id="CHEBI:65315"/>
        <dbReference type="ChEBI" id="CHEBI:74447"/>
        <dbReference type="EC" id="2.1.1.35"/>
    </reaction>
    <physiologicalReaction direction="left-to-right" evidence="5">
        <dbReference type="Rhea" id="RHEA:42713"/>
    </physiologicalReaction>
</comment>
<feature type="binding site" evidence="6">
    <location>
        <position position="418"/>
    </location>
    <ligand>
        <name>S-adenosyl-L-methionine</name>
        <dbReference type="ChEBI" id="CHEBI:59789"/>
    </ligand>
</feature>
<evidence type="ECO:0000256" key="6">
    <source>
        <dbReference type="PROSITE-ProRule" id="PRU01024"/>
    </source>
</evidence>
<dbReference type="InterPro" id="IPR030390">
    <property type="entry name" value="MeTrfase_TrmA_AS"/>
</dbReference>
<evidence type="ECO:0000313" key="9">
    <source>
        <dbReference type="EMBL" id="OAF68567.1"/>
    </source>
</evidence>
<evidence type="ECO:0000256" key="1">
    <source>
        <dbReference type="ARBA" id="ARBA00022603"/>
    </source>
</evidence>
<organism evidence="9 10">
    <name type="scientific">Intoshia linei</name>
    <dbReference type="NCBI Taxonomy" id="1819745"/>
    <lineage>
        <taxon>Eukaryota</taxon>
        <taxon>Metazoa</taxon>
        <taxon>Spiralia</taxon>
        <taxon>Lophotrochozoa</taxon>
        <taxon>Mesozoa</taxon>
        <taxon>Orthonectida</taxon>
        <taxon>Rhopaluridae</taxon>
        <taxon>Intoshia</taxon>
    </lineage>
</organism>
<accession>A0A177B2Q3</accession>
<dbReference type="InterPro" id="IPR035979">
    <property type="entry name" value="RBD_domain_sf"/>
</dbReference>
<dbReference type="PANTHER" id="PTHR45904:SF2">
    <property type="entry name" value="TRNA (URACIL-5-)-METHYLTRANSFERASE HOMOLOG A"/>
    <property type="match status" value="1"/>
</dbReference>
<feature type="active site" evidence="7">
    <location>
        <position position="446"/>
    </location>
</feature>
<dbReference type="InterPro" id="IPR012677">
    <property type="entry name" value="Nucleotide-bd_a/b_plait_sf"/>
</dbReference>
<feature type="domain" description="RRM" evidence="8">
    <location>
        <begin position="3"/>
        <end position="70"/>
    </location>
</feature>
<dbReference type="SUPFAM" id="SSF54928">
    <property type="entry name" value="RNA-binding domain, RBD"/>
    <property type="match status" value="1"/>
</dbReference>
<dbReference type="GO" id="GO:0030697">
    <property type="term" value="F:tRNA (uracil(54)-C5)-methyltransferase activity, S-adenosyl methionine-dependent"/>
    <property type="evidence" value="ECO:0007669"/>
    <property type="project" value="UniProtKB-EC"/>
</dbReference>
<keyword evidence="1 6" id="KW-0489">Methyltransferase</keyword>
<feature type="binding site" evidence="6">
    <location>
        <position position="319"/>
    </location>
    <ligand>
        <name>S-adenosyl-L-methionine</name>
        <dbReference type="ChEBI" id="CHEBI:59789"/>
    </ligand>
</feature>
<evidence type="ECO:0000313" key="10">
    <source>
        <dbReference type="Proteomes" id="UP000078046"/>
    </source>
</evidence>
<dbReference type="EC" id="2.1.1.35" evidence="4"/>
<gene>
    <name evidence="9" type="ORF">A3Q56_03673</name>
</gene>
<dbReference type="Gene3D" id="3.40.50.150">
    <property type="entry name" value="Vaccinia Virus protein VP39"/>
    <property type="match status" value="1"/>
</dbReference>
<dbReference type="Proteomes" id="UP000078046">
    <property type="component" value="Unassembled WGS sequence"/>
</dbReference>
<dbReference type="InterPro" id="IPR045850">
    <property type="entry name" value="TRM2_met"/>
</dbReference>
<dbReference type="InterPro" id="IPR029063">
    <property type="entry name" value="SAM-dependent_MTases_sf"/>
</dbReference>
<dbReference type="Pfam" id="PF05958">
    <property type="entry name" value="tRNA_U5-meth_tr"/>
    <property type="match status" value="1"/>
</dbReference>
<name>A0A177B2Q3_9BILA</name>
<dbReference type="GO" id="GO:0003723">
    <property type="term" value="F:RNA binding"/>
    <property type="evidence" value="ECO:0007669"/>
    <property type="project" value="InterPro"/>
</dbReference>
<evidence type="ECO:0000256" key="4">
    <source>
        <dbReference type="ARBA" id="ARBA00033763"/>
    </source>
</evidence>
<keyword evidence="2 6" id="KW-0808">Transferase</keyword>
<keyword evidence="3 6" id="KW-0949">S-adenosyl-L-methionine</keyword>
<dbReference type="SUPFAM" id="SSF53335">
    <property type="entry name" value="S-adenosyl-L-methionine-dependent methyltransferases"/>
    <property type="match status" value="1"/>
</dbReference>
<evidence type="ECO:0000256" key="3">
    <source>
        <dbReference type="ARBA" id="ARBA00022691"/>
    </source>
</evidence>
<protein>
    <recommendedName>
        <fullName evidence="4">tRNA (uracil(54)-C(5))-methyltransferase</fullName>
        <ecNumber evidence="4">2.1.1.35</ecNumber>
    </recommendedName>
</protein>
<comment type="caution">
    <text evidence="9">The sequence shown here is derived from an EMBL/GenBank/DDBJ whole genome shotgun (WGS) entry which is preliminary data.</text>
</comment>
<dbReference type="AlphaFoldDB" id="A0A177B2Q3"/>
<dbReference type="PROSITE" id="PS51687">
    <property type="entry name" value="SAM_MT_RNA_M5U"/>
    <property type="match status" value="1"/>
</dbReference>
<reference evidence="9 10" key="1">
    <citation type="submission" date="2016-04" db="EMBL/GenBank/DDBJ databases">
        <title>The genome of Intoshia linei affirms orthonectids as highly simplified spiralians.</title>
        <authorList>
            <person name="Mikhailov K.V."/>
            <person name="Slusarev G.S."/>
            <person name="Nikitin M.A."/>
            <person name="Logacheva M.D."/>
            <person name="Penin A."/>
            <person name="Aleoshin V."/>
            <person name="Panchin Y.V."/>
        </authorList>
    </citation>
    <scope>NUCLEOTIDE SEQUENCE [LARGE SCALE GENOMIC DNA]</scope>
    <source>
        <strain evidence="9">Intl2013</strain>
        <tissue evidence="9">Whole animal</tissue>
    </source>
</reference>
<dbReference type="CDD" id="cd02440">
    <property type="entry name" value="AdoMet_MTases"/>
    <property type="match status" value="1"/>
</dbReference>
<dbReference type="InterPro" id="IPR000504">
    <property type="entry name" value="RRM_dom"/>
</dbReference>
<evidence type="ECO:0000256" key="5">
    <source>
        <dbReference type="ARBA" id="ARBA00047278"/>
    </source>
</evidence>
<proteinExistence type="inferred from homology"/>
<sequence length="498" mass="56969">MNIVKVENLPNTKISEIQRFFKKNQIKFVKIKPIQDKNFCYVIFREKSDETDCLEKLKNKFWKNKLIKIGACTYDSYAQEGNSVENLNEIMMNNVTPLHNVEYKNQLEIKKDILKNAFKDIDKDLRIKSNNLNSLEYIDYSNISIIASPVINGYRNKAIFSFYIDDNDEIVIGFRVSSFKNGYIQVSSADKCKHISYNMKFIIKIIKENLGKHCISVFNPIGNSGRWNNVLIRESVCKKFIVQFNLKNAVDFDKNELIIMESIKSSFIESNLDVTLLVEFQESWCSDSKSRTLTICGSGVIHEIILGLTFRVSPTSFLQINTQAGELLYKEIERMGKVNPDTVVLDLCCGTGTIGIILSSKCKKVIGIETNSEAINDAKENCIINNVNNCEYYCDRVENAIWSILKENVNNKLLVILDPPRAGLNNKLIQVLRNNDKINQIIYVSCKLSGAKQNLVSLMSLISNKFKNKPFTLKEITGVDLFPHTNQIETVMLFERCI</sequence>
<feature type="binding site" evidence="6">
    <location>
        <position position="369"/>
    </location>
    <ligand>
        <name>S-adenosyl-L-methionine</name>
        <dbReference type="ChEBI" id="CHEBI:59789"/>
    </ligand>
</feature>
<keyword evidence="10" id="KW-1185">Reference proteome</keyword>
<dbReference type="PANTHER" id="PTHR45904">
    <property type="entry name" value="TRNA (URACIL-5-)-METHYLTRANSFERASE"/>
    <property type="match status" value="1"/>
</dbReference>
<comment type="caution">
    <text evidence="6">Lacks conserved residue(s) required for the propagation of feature annotation.</text>
</comment>
<feature type="active site" description="Nucleophile" evidence="6">
    <location>
        <position position="446"/>
    </location>
</feature>
<dbReference type="GO" id="GO:0032259">
    <property type="term" value="P:methylation"/>
    <property type="evidence" value="ECO:0007669"/>
    <property type="project" value="UniProtKB-KW"/>
</dbReference>
<comment type="similarity">
    <text evidence="6">Belongs to the class I-like SAM-binding methyltransferase superfamily. RNA M5U methyltransferase family.</text>
</comment>
<dbReference type="GO" id="GO:0006396">
    <property type="term" value="P:RNA processing"/>
    <property type="evidence" value="ECO:0007669"/>
    <property type="project" value="InterPro"/>
</dbReference>
<dbReference type="EMBL" id="LWCA01000424">
    <property type="protein sequence ID" value="OAF68567.1"/>
    <property type="molecule type" value="Genomic_DNA"/>
</dbReference>
<dbReference type="SMART" id="SM00360">
    <property type="entry name" value="RRM"/>
    <property type="match status" value="1"/>
</dbReference>
<evidence type="ECO:0000256" key="7">
    <source>
        <dbReference type="PROSITE-ProRule" id="PRU10015"/>
    </source>
</evidence>
<dbReference type="Gene3D" id="2.40.50.1070">
    <property type="match status" value="1"/>
</dbReference>
<evidence type="ECO:0000259" key="8">
    <source>
        <dbReference type="SMART" id="SM00360"/>
    </source>
</evidence>
<evidence type="ECO:0000256" key="2">
    <source>
        <dbReference type="ARBA" id="ARBA00022679"/>
    </source>
</evidence>
<dbReference type="PROSITE" id="PS01230">
    <property type="entry name" value="TRMA_1"/>
    <property type="match status" value="1"/>
</dbReference>
<dbReference type="Gene3D" id="3.30.70.330">
    <property type="match status" value="1"/>
</dbReference>
<dbReference type="InterPro" id="IPR010280">
    <property type="entry name" value="U5_MeTrfase_fam"/>
</dbReference>
<dbReference type="OrthoDB" id="10250660at2759"/>